<dbReference type="InterPro" id="IPR013766">
    <property type="entry name" value="Thioredoxin_domain"/>
</dbReference>
<dbReference type="Pfam" id="PF00085">
    <property type="entry name" value="Thioredoxin"/>
    <property type="match status" value="1"/>
</dbReference>
<gene>
    <name evidence="3" type="primary">trxA_3</name>
    <name evidence="3" type="ORF">Q31a_43640</name>
</gene>
<accession>A0A518GBM9</accession>
<evidence type="ECO:0000256" key="1">
    <source>
        <dbReference type="SAM" id="SignalP"/>
    </source>
</evidence>
<dbReference type="InterPro" id="IPR036249">
    <property type="entry name" value="Thioredoxin-like_sf"/>
</dbReference>
<dbReference type="EMBL" id="CP036298">
    <property type="protein sequence ID" value="QDV25994.1"/>
    <property type="molecule type" value="Genomic_DNA"/>
</dbReference>
<dbReference type="AlphaFoldDB" id="A0A518GBM9"/>
<feature type="domain" description="Thioredoxin" evidence="2">
    <location>
        <begin position="21"/>
        <end position="146"/>
    </location>
</feature>
<dbReference type="Proteomes" id="UP000318017">
    <property type="component" value="Chromosome"/>
</dbReference>
<evidence type="ECO:0000313" key="3">
    <source>
        <dbReference type="EMBL" id="QDV25994.1"/>
    </source>
</evidence>
<dbReference type="GO" id="GO:0005829">
    <property type="term" value="C:cytosol"/>
    <property type="evidence" value="ECO:0007669"/>
    <property type="project" value="TreeGrafter"/>
</dbReference>
<feature type="signal peptide" evidence="1">
    <location>
        <begin position="1"/>
        <end position="22"/>
    </location>
</feature>
<evidence type="ECO:0000313" key="4">
    <source>
        <dbReference type="Proteomes" id="UP000318017"/>
    </source>
</evidence>
<dbReference type="Gene3D" id="3.40.30.10">
    <property type="entry name" value="Glutaredoxin"/>
    <property type="match status" value="1"/>
</dbReference>
<keyword evidence="1" id="KW-0732">Signal</keyword>
<dbReference type="CDD" id="cd02947">
    <property type="entry name" value="TRX_family"/>
    <property type="match status" value="1"/>
</dbReference>
<dbReference type="GO" id="GO:0015035">
    <property type="term" value="F:protein-disulfide reductase activity"/>
    <property type="evidence" value="ECO:0007669"/>
    <property type="project" value="TreeGrafter"/>
</dbReference>
<organism evidence="3 4">
    <name type="scientific">Aureliella helgolandensis</name>
    <dbReference type="NCBI Taxonomy" id="2527968"/>
    <lineage>
        <taxon>Bacteria</taxon>
        <taxon>Pseudomonadati</taxon>
        <taxon>Planctomycetota</taxon>
        <taxon>Planctomycetia</taxon>
        <taxon>Pirellulales</taxon>
        <taxon>Pirellulaceae</taxon>
        <taxon>Aureliella</taxon>
    </lineage>
</organism>
<dbReference type="PROSITE" id="PS51352">
    <property type="entry name" value="THIOREDOXIN_2"/>
    <property type="match status" value="1"/>
</dbReference>
<evidence type="ECO:0000259" key="2">
    <source>
        <dbReference type="PROSITE" id="PS51352"/>
    </source>
</evidence>
<dbReference type="GO" id="GO:0045454">
    <property type="term" value="P:cell redox homeostasis"/>
    <property type="evidence" value="ECO:0007669"/>
    <property type="project" value="TreeGrafter"/>
</dbReference>
<proteinExistence type="predicted"/>
<reference evidence="3 4" key="1">
    <citation type="submission" date="2019-02" db="EMBL/GenBank/DDBJ databases">
        <title>Deep-cultivation of Planctomycetes and their phenomic and genomic characterization uncovers novel biology.</title>
        <authorList>
            <person name="Wiegand S."/>
            <person name="Jogler M."/>
            <person name="Boedeker C."/>
            <person name="Pinto D."/>
            <person name="Vollmers J."/>
            <person name="Rivas-Marin E."/>
            <person name="Kohn T."/>
            <person name="Peeters S.H."/>
            <person name="Heuer A."/>
            <person name="Rast P."/>
            <person name="Oberbeckmann S."/>
            <person name="Bunk B."/>
            <person name="Jeske O."/>
            <person name="Meyerdierks A."/>
            <person name="Storesund J.E."/>
            <person name="Kallscheuer N."/>
            <person name="Luecker S."/>
            <person name="Lage O.M."/>
            <person name="Pohl T."/>
            <person name="Merkel B.J."/>
            <person name="Hornburger P."/>
            <person name="Mueller R.-W."/>
            <person name="Bruemmer F."/>
            <person name="Labrenz M."/>
            <person name="Spormann A.M."/>
            <person name="Op den Camp H."/>
            <person name="Overmann J."/>
            <person name="Amann R."/>
            <person name="Jetten M.S.M."/>
            <person name="Mascher T."/>
            <person name="Medema M.H."/>
            <person name="Devos D.P."/>
            <person name="Kaster A.-K."/>
            <person name="Ovreas L."/>
            <person name="Rohde M."/>
            <person name="Galperin M.Y."/>
            <person name="Jogler C."/>
        </authorList>
    </citation>
    <scope>NUCLEOTIDE SEQUENCE [LARGE SCALE GENOMIC DNA]</scope>
    <source>
        <strain evidence="3 4">Q31a</strain>
    </source>
</reference>
<protein>
    <submittedName>
        <fullName evidence="3">Thioredoxin-1</fullName>
    </submittedName>
</protein>
<dbReference type="SUPFAM" id="SSF52833">
    <property type="entry name" value="Thioredoxin-like"/>
    <property type="match status" value="1"/>
</dbReference>
<feature type="chain" id="PRO_5022110834" evidence="1">
    <location>
        <begin position="23"/>
        <end position="158"/>
    </location>
</feature>
<sequence precursor="true">MYWSTKLPIALLLSVFAVLQMGCDSHVAQQPLEDSHANGIKPVQLTDANFQTEVIESDLPVLVDMRAPWCEPCIKMKPTLRLVTEKLTGQAKVAELNIDENPFIKEKYGIHRYPTLLIFRNGVEVERLVGPKSESELIAALSEVDASGSSPADPDENQ</sequence>
<dbReference type="RefSeq" id="WP_231690847.1">
    <property type="nucleotide sequence ID" value="NZ_CP036298.1"/>
</dbReference>
<dbReference type="PRINTS" id="PR00421">
    <property type="entry name" value="THIOREDOXIN"/>
</dbReference>
<name>A0A518GBM9_9BACT</name>
<keyword evidence="4" id="KW-1185">Reference proteome</keyword>
<dbReference type="KEGG" id="ahel:Q31a_43640"/>
<dbReference type="PANTHER" id="PTHR45663">
    <property type="entry name" value="GEO12009P1"/>
    <property type="match status" value="1"/>
</dbReference>
<dbReference type="PANTHER" id="PTHR45663:SF11">
    <property type="entry name" value="GEO12009P1"/>
    <property type="match status" value="1"/>
</dbReference>